<organism evidence="3 4">
    <name type="scientific">Kushneria indalinina DSM 14324</name>
    <dbReference type="NCBI Taxonomy" id="1122140"/>
    <lineage>
        <taxon>Bacteria</taxon>
        <taxon>Pseudomonadati</taxon>
        <taxon>Pseudomonadota</taxon>
        <taxon>Gammaproteobacteria</taxon>
        <taxon>Oceanospirillales</taxon>
        <taxon>Halomonadaceae</taxon>
        <taxon>Kushneria</taxon>
    </lineage>
</organism>
<dbReference type="OrthoDB" id="9768004at2"/>
<proteinExistence type="predicted"/>
<evidence type="ECO:0000259" key="2">
    <source>
        <dbReference type="Pfam" id="PF03781"/>
    </source>
</evidence>
<dbReference type="InterPro" id="IPR016187">
    <property type="entry name" value="CTDL_fold"/>
</dbReference>
<evidence type="ECO:0000256" key="1">
    <source>
        <dbReference type="SAM" id="MobiDB-lite"/>
    </source>
</evidence>
<feature type="compositionally biased region" description="Low complexity" evidence="1">
    <location>
        <begin position="1"/>
        <end position="15"/>
    </location>
</feature>
<dbReference type="Pfam" id="PF03781">
    <property type="entry name" value="FGE-sulfatase"/>
    <property type="match status" value="1"/>
</dbReference>
<dbReference type="EMBL" id="QRDJ01000007">
    <property type="protein sequence ID" value="REC94939.1"/>
    <property type="molecule type" value="Genomic_DNA"/>
</dbReference>
<evidence type="ECO:0000313" key="4">
    <source>
        <dbReference type="Proteomes" id="UP000256334"/>
    </source>
</evidence>
<dbReference type="GO" id="GO:0120147">
    <property type="term" value="F:formylglycine-generating oxidase activity"/>
    <property type="evidence" value="ECO:0007669"/>
    <property type="project" value="TreeGrafter"/>
</dbReference>
<dbReference type="InterPro" id="IPR051043">
    <property type="entry name" value="Sulfatase_Mod_Factor_Kinase"/>
</dbReference>
<name>A0A3D9DX38_9GAMM</name>
<dbReference type="RefSeq" id="WP_115854026.1">
    <property type="nucleotide sequence ID" value="NZ_QRDJ01000007.1"/>
</dbReference>
<evidence type="ECO:0000313" key="3">
    <source>
        <dbReference type="EMBL" id="REC94939.1"/>
    </source>
</evidence>
<sequence length="317" mass="34256">MTSRPSSPCCAASRPPGHDERAAPAIAARQAPTDTTGMCSLSGGRFLMGTDDIEGFAQDGEGPIREVSVAPFLIDACAVSNAAFAEFVTATGYVTEAEDFGWSFVFEGLVSQGNRERTVGSVPGTPWWLAIEGACWHQPEGPGTSLEGREQHPVIHVSYNDALAYCRWVGKRLPTEAEWEFMARGGLEQKRYPWGDELMPDGQHRCNIWQGQFPTHNTCEDGHMATCPVDAFAPNGYGIFNASGNVWEWCADWFGVAHPAPVPADPTGPASGQVRVMRGGSYLCHRSYCNRYRVAARTGNTPDSSSGNLGFRCALSA</sequence>
<keyword evidence="4" id="KW-1185">Reference proteome</keyword>
<dbReference type="InterPro" id="IPR042095">
    <property type="entry name" value="SUMF_sf"/>
</dbReference>
<accession>A0A3D9DX38</accession>
<dbReference type="Proteomes" id="UP000256334">
    <property type="component" value="Unassembled WGS sequence"/>
</dbReference>
<feature type="domain" description="Sulfatase-modifying factor enzyme-like" evidence="2">
    <location>
        <begin position="35"/>
        <end position="314"/>
    </location>
</feature>
<feature type="region of interest" description="Disordered" evidence="1">
    <location>
        <begin position="1"/>
        <end position="22"/>
    </location>
</feature>
<reference evidence="3 4" key="1">
    <citation type="submission" date="2018-07" db="EMBL/GenBank/DDBJ databases">
        <title>Genomic Encyclopedia of Type Strains, Phase IV (KMG-IV): sequencing the most valuable type-strain genomes for metagenomic binning, comparative biology and taxonomic classification.</title>
        <authorList>
            <person name="Goeker M."/>
        </authorList>
    </citation>
    <scope>NUCLEOTIDE SEQUENCE [LARGE SCALE GENOMIC DNA]</scope>
    <source>
        <strain evidence="3 4">DSM 14324</strain>
    </source>
</reference>
<dbReference type="Gene3D" id="3.90.1580.10">
    <property type="entry name" value="paralog of FGE (formylglycine-generating enzyme)"/>
    <property type="match status" value="1"/>
</dbReference>
<dbReference type="InterPro" id="IPR005532">
    <property type="entry name" value="SUMF_dom"/>
</dbReference>
<protein>
    <submittedName>
        <fullName evidence="3">Formylglycine-generating enzyme required for sulfatase activity</fullName>
    </submittedName>
</protein>
<dbReference type="SUPFAM" id="SSF56436">
    <property type="entry name" value="C-type lectin-like"/>
    <property type="match status" value="1"/>
</dbReference>
<gene>
    <name evidence="3" type="ORF">C8D72_1770</name>
</gene>
<dbReference type="AlphaFoldDB" id="A0A3D9DX38"/>
<dbReference type="PANTHER" id="PTHR23150">
    <property type="entry name" value="SULFATASE MODIFYING FACTOR 1, 2"/>
    <property type="match status" value="1"/>
</dbReference>
<dbReference type="PANTHER" id="PTHR23150:SF19">
    <property type="entry name" value="FORMYLGLYCINE-GENERATING ENZYME"/>
    <property type="match status" value="1"/>
</dbReference>
<comment type="caution">
    <text evidence="3">The sequence shown here is derived from an EMBL/GenBank/DDBJ whole genome shotgun (WGS) entry which is preliminary data.</text>
</comment>